<dbReference type="AlphaFoldDB" id="A0AAW6UGF9"/>
<dbReference type="InterPro" id="IPR014914">
    <property type="entry name" value="RES_dom"/>
</dbReference>
<reference evidence="2" key="1">
    <citation type="submission" date="2022-10" db="EMBL/GenBank/DDBJ databases">
        <title>Bacterial isolates recovered from the One Health project in Brazil.</title>
        <authorList>
            <person name="Valiatti T.B."/>
            <person name="Santos F."/>
            <person name="Cayo R."/>
            <person name="Gales A.C."/>
        </authorList>
    </citation>
    <scope>NUCLEOTIDE SEQUENCE</scope>
    <source>
        <strain evidence="2">PVR188</strain>
    </source>
</reference>
<evidence type="ECO:0000259" key="1">
    <source>
        <dbReference type="SMART" id="SM00953"/>
    </source>
</evidence>
<dbReference type="Proteomes" id="UP001159001">
    <property type="component" value="Unassembled WGS sequence"/>
</dbReference>
<dbReference type="RefSeq" id="WP_196719011.1">
    <property type="nucleotide sequence ID" value="NZ_JADSTA010000005.1"/>
</dbReference>
<dbReference type="EMBL" id="JAOWIN010000014">
    <property type="protein sequence ID" value="MDI9094375.1"/>
    <property type="molecule type" value="Genomic_DNA"/>
</dbReference>
<evidence type="ECO:0000313" key="2">
    <source>
        <dbReference type="EMBL" id="MDI9094375.1"/>
    </source>
</evidence>
<protein>
    <submittedName>
        <fullName evidence="2">RES family NAD+ phosphorylase</fullName>
    </submittedName>
</protein>
<name>A0AAW6UGF9_PRORE</name>
<gene>
    <name evidence="2" type="ORF">OGX73_17265</name>
</gene>
<feature type="domain" description="RES" evidence="1">
    <location>
        <begin position="11"/>
        <end position="164"/>
    </location>
</feature>
<organism evidence="2 3">
    <name type="scientific">Providencia rettgeri</name>
    <dbReference type="NCBI Taxonomy" id="587"/>
    <lineage>
        <taxon>Bacteria</taxon>
        <taxon>Pseudomonadati</taxon>
        <taxon>Pseudomonadota</taxon>
        <taxon>Gammaproteobacteria</taxon>
        <taxon>Enterobacterales</taxon>
        <taxon>Morganellaceae</taxon>
        <taxon>Providencia</taxon>
    </lineage>
</organism>
<dbReference type="SMART" id="SM00953">
    <property type="entry name" value="RES"/>
    <property type="match status" value="1"/>
</dbReference>
<sequence>MLGFRASRMKPLVDRAKEGRANPSGIPVLYVGTTVRTAISEVRPWVGANVSLATCKLLSPLRVLDLSLGHGKSSLSGSIFSYILGVKELTAQQKEKAVWTDIDNAFSTPVTRSDDKANYAPTQILAELFRSAGYDAIAYKSHFGDEGYNIAISDLDSVDVVSCAPYQVKTINIIAEQVNNAWYKTSS</sequence>
<dbReference type="Pfam" id="PF08808">
    <property type="entry name" value="RES"/>
    <property type="match status" value="1"/>
</dbReference>
<comment type="caution">
    <text evidence="2">The sequence shown here is derived from an EMBL/GenBank/DDBJ whole genome shotgun (WGS) entry which is preliminary data.</text>
</comment>
<accession>A0AAW6UGF9</accession>
<evidence type="ECO:0000313" key="3">
    <source>
        <dbReference type="Proteomes" id="UP001159001"/>
    </source>
</evidence>
<proteinExistence type="predicted"/>